<evidence type="ECO:0000256" key="2">
    <source>
        <dbReference type="SAM" id="Phobius"/>
    </source>
</evidence>
<comment type="caution">
    <text evidence="3">The sequence shown here is derived from an EMBL/GenBank/DDBJ whole genome shotgun (WGS) entry which is preliminary data.</text>
</comment>
<protein>
    <recommendedName>
        <fullName evidence="5">Tat pathway signal sequence</fullName>
    </recommendedName>
</protein>
<accession>A0A366RBC2</accession>
<keyword evidence="2" id="KW-1133">Transmembrane helix</keyword>
<feature type="region of interest" description="Disordered" evidence="1">
    <location>
        <begin position="1"/>
        <end position="63"/>
    </location>
</feature>
<evidence type="ECO:0000313" key="3">
    <source>
        <dbReference type="EMBL" id="RBR14132.1"/>
    </source>
</evidence>
<keyword evidence="2" id="KW-0472">Membrane</keyword>
<evidence type="ECO:0000313" key="4">
    <source>
        <dbReference type="Proteomes" id="UP000253153"/>
    </source>
</evidence>
<evidence type="ECO:0008006" key="5">
    <source>
        <dbReference type="Google" id="ProtNLM"/>
    </source>
</evidence>
<keyword evidence="2" id="KW-0812">Transmembrane</keyword>
<dbReference type="EMBL" id="QKXC01000170">
    <property type="protein sequence ID" value="RBR14132.1"/>
    <property type="molecule type" value="Genomic_DNA"/>
</dbReference>
<reference evidence="3 4" key="1">
    <citation type="submission" date="2018-06" db="EMBL/GenBank/DDBJ databases">
        <title>Fusarium incarnatum-equiseti species complex species 28.</title>
        <authorList>
            <person name="Gardiner D.M."/>
        </authorList>
    </citation>
    <scope>NUCLEOTIDE SEQUENCE [LARGE SCALE GENOMIC DNA]</scope>
    <source>
        <strain evidence="3 4">FIESC_28</strain>
    </source>
</reference>
<evidence type="ECO:0000256" key="1">
    <source>
        <dbReference type="SAM" id="MobiDB-lite"/>
    </source>
</evidence>
<dbReference type="AlphaFoldDB" id="A0A366RBC2"/>
<dbReference type="RefSeq" id="XP_031013942.1">
    <property type="nucleotide sequence ID" value="XM_031161963.1"/>
</dbReference>
<feature type="compositionally biased region" description="Polar residues" evidence="1">
    <location>
        <begin position="7"/>
        <end position="16"/>
    </location>
</feature>
<feature type="transmembrane region" description="Helical" evidence="2">
    <location>
        <begin position="120"/>
        <end position="146"/>
    </location>
</feature>
<dbReference type="GeneID" id="41997259"/>
<keyword evidence="4" id="KW-1185">Reference proteome</keyword>
<sequence length="345" mass="37954">MSRGHNPRTSSFTSISRPHLPSIDENEIALTPSPPSPSTPTAPLRIPRKSPRRALRNHGIPPPAYIPRARPYYAPPMAHYSPPRYDYGYAEAKGKFVETDMTDAGSYRERRFCGVDRRRGCCLLVIFMVGAAIVAIALGVGLAIGLDNASKSTPQESSTPEPTPQFPAGSYSFRADLQNISTDCTSNPSTWRCYPYTQGSSATFFWIITTNDNNSYNISSTTNPFAPSFSNLTLKRLDENTSKERLQFSFSMTKTVVPDAMLSSSNRAAKCMFDNTLFEATLWTQRNDGSDDGSGGDKFADWPGDVEIVQRKMFRAGSPECLDNQGSKVGDIKASNGTCECRYAN</sequence>
<feature type="compositionally biased region" description="Basic residues" evidence="1">
    <location>
        <begin position="46"/>
        <end position="56"/>
    </location>
</feature>
<gene>
    <name evidence="3" type="ORF">FIESC28_07823</name>
</gene>
<proteinExistence type="predicted"/>
<organism evidence="3 4">
    <name type="scientific">Fusarium coffeatum</name>
    <dbReference type="NCBI Taxonomy" id="231269"/>
    <lineage>
        <taxon>Eukaryota</taxon>
        <taxon>Fungi</taxon>
        <taxon>Dikarya</taxon>
        <taxon>Ascomycota</taxon>
        <taxon>Pezizomycotina</taxon>
        <taxon>Sordariomycetes</taxon>
        <taxon>Hypocreomycetidae</taxon>
        <taxon>Hypocreales</taxon>
        <taxon>Nectriaceae</taxon>
        <taxon>Fusarium</taxon>
        <taxon>Fusarium incarnatum-equiseti species complex</taxon>
    </lineage>
</organism>
<dbReference type="OrthoDB" id="5296155at2759"/>
<dbReference type="Proteomes" id="UP000253153">
    <property type="component" value="Unassembled WGS sequence"/>
</dbReference>
<name>A0A366RBC2_9HYPO</name>